<evidence type="ECO:0000259" key="11">
    <source>
        <dbReference type="PROSITE" id="PS50111"/>
    </source>
</evidence>
<dbReference type="Proteomes" id="UP000287502">
    <property type="component" value="Chromosome"/>
</dbReference>
<dbReference type="InterPro" id="IPR033480">
    <property type="entry name" value="sCache_2"/>
</dbReference>
<dbReference type="PROSITE" id="PS50885">
    <property type="entry name" value="HAMP"/>
    <property type="match status" value="1"/>
</dbReference>
<evidence type="ECO:0000256" key="2">
    <source>
        <dbReference type="ARBA" id="ARBA00022475"/>
    </source>
</evidence>
<dbReference type="InterPro" id="IPR004010">
    <property type="entry name" value="Double_Cache_2"/>
</dbReference>
<comment type="similarity">
    <text evidence="7">Belongs to the methyl-accepting chemotaxis (MCP) protein family.</text>
</comment>
<proteinExistence type="inferred from homology"/>
<dbReference type="InterPro" id="IPR003660">
    <property type="entry name" value="HAMP_dom"/>
</dbReference>
<dbReference type="SMART" id="SM00304">
    <property type="entry name" value="HAMP"/>
    <property type="match status" value="1"/>
</dbReference>
<sequence length="570" mass="61849">MYSDLRRLSMSLSLRFKFSVVTTLSVLIAVIAVMLLAVYEIKQMGKAFVEDTRSDLEASKREELKTYIEMAVSSIDDIYNGAAAGDEEAKNAAGEVLRKFNFDNGNYVFVTDFDSNVLVHRASPELEGRNLGDLKSSDGKYIFREMSRIARDEKQGYALYQWDNPETGRSGDKLSYVVGLEKWGWVVGTGFFIDDIGEEVGRIEQSVSDNMSSMIKVMAAAVAVLLIFMVAATFLVVRVLTKSLGQTAGMLKDISEGEGDLTVAIKVSQKDEVGQVAENFNRFIEKLRELIITIKQSSVSVASASSQLASASEEMASTFQGQSSQVSSVAAATEELTSSSREVLDALREGTERSKEAVRFTGEGRKSLNKATDEINAIKDKVGRLSTAIGRLSNSSDEIGSIVSVIDDIADQTNLLALNAAIEAARAGEAGRGFAVVADEVRKLAERTQNATSEISKIIGSLVRETGEAEKDMKEARSQVDEGVKVIGETGAVFGQIVSTMETAEQVNGIISNAVQEQTATIISINDNTQALSSGLEESSVAMQEITYTIADLQRQADEMSQLVSRFRTE</sequence>
<dbReference type="OrthoDB" id="9791237at2"/>
<dbReference type="Gene3D" id="3.30.450.20">
    <property type="entry name" value="PAS domain"/>
    <property type="match status" value="1"/>
</dbReference>
<comment type="subcellular location">
    <subcellularLocation>
        <location evidence="1">Cell membrane</location>
        <topology evidence="1">Multi-pass membrane protein</topology>
    </subcellularLocation>
</comment>
<keyword evidence="5 10" id="KW-0472">Membrane</keyword>
<keyword evidence="4 10" id="KW-1133">Transmembrane helix</keyword>
<evidence type="ECO:0000313" key="13">
    <source>
        <dbReference type="EMBL" id="QAR32540.1"/>
    </source>
</evidence>
<gene>
    <name evidence="13" type="ORF">EP073_03710</name>
</gene>
<keyword evidence="14" id="KW-1185">Reference proteome</keyword>
<evidence type="ECO:0000256" key="9">
    <source>
        <dbReference type="SAM" id="Coils"/>
    </source>
</evidence>
<organism evidence="13 14">
    <name type="scientific">Geovibrio thiophilus</name>
    <dbReference type="NCBI Taxonomy" id="139438"/>
    <lineage>
        <taxon>Bacteria</taxon>
        <taxon>Pseudomonadati</taxon>
        <taxon>Deferribacterota</taxon>
        <taxon>Deferribacteres</taxon>
        <taxon>Deferribacterales</taxon>
        <taxon>Geovibrionaceae</taxon>
        <taxon>Geovibrio</taxon>
    </lineage>
</organism>
<dbReference type="Pfam" id="PF00015">
    <property type="entry name" value="MCPsignal"/>
    <property type="match status" value="1"/>
</dbReference>
<evidence type="ECO:0000256" key="4">
    <source>
        <dbReference type="ARBA" id="ARBA00022989"/>
    </source>
</evidence>
<keyword evidence="6 8" id="KW-0807">Transducer</keyword>
<dbReference type="Pfam" id="PF00672">
    <property type="entry name" value="HAMP"/>
    <property type="match status" value="1"/>
</dbReference>
<dbReference type="InterPro" id="IPR004090">
    <property type="entry name" value="Chemotax_Me-accpt_rcpt"/>
</dbReference>
<feature type="coiled-coil region" evidence="9">
    <location>
        <begin position="543"/>
        <end position="570"/>
    </location>
</feature>
<feature type="domain" description="Methyl-accepting transducer" evidence="11">
    <location>
        <begin position="297"/>
        <end position="533"/>
    </location>
</feature>
<dbReference type="InterPro" id="IPR004089">
    <property type="entry name" value="MCPsignal_dom"/>
</dbReference>
<dbReference type="GO" id="GO:0005886">
    <property type="term" value="C:plasma membrane"/>
    <property type="evidence" value="ECO:0007669"/>
    <property type="project" value="UniProtKB-SubCell"/>
</dbReference>
<dbReference type="EMBL" id="CP035108">
    <property type="protein sequence ID" value="QAR32540.1"/>
    <property type="molecule type" value="Genomic_DNA"/>
</dbReference>
<evidence type="ECO:0000256" key="10">
    <source>
        <dbReference type="SAM" id="Phobius"/>
    </source>
</evidence>
<evidence type="ECO:0000256" key="1">
    <source>
        <dbReference type="ARBA" id="ARBA00004651"/>
    </source>
</evidence>
<dbReference type="SMART" id="SM01049">
    <property type="entry name" value="Cache_2"/>
    <property type="match status" value="1"/>
</dbReference>
<dbReference type="GO" id="GO:0004888">
    <property type="term" value="F:transmembrane signaling receptor activity"/>
    <property type="evidence" value="ECO:0007669"/>
    <property type="project" value="InterPro"/>
</dbReference>
<evidence type="ECO:0000256" key="7">
    <source>
        <dbReference type="ARBA" id="ARBA00029447"/>
    </source>
</evidence>
<feature type="transmembrane region" description="Helical" evidence="10">
    <location>
        <begin position="217"/>
        <end position="237"/>
    </location>
</feature>
<accession>A0A3R6AX79</accession>
<reference evidence="13 14" key="1">
    <citation type="submission" date="2019-01" db="EMBL/GenBank/DDBJ databases">
        <title>Geovibrio thiophilus DSM 11263, complete genome.</title>
        <authorList>
            <person name="Spring S."/>
            <person name="Bunk B."/>
            <person name="Sproer C."/>
        </authorList>
    </citation>
    <scope>NUCLEOTIDE SEQUENCE [LARGE SCALE GENOMIC DNA]</scope>
    <source>
        <strain evidence="13 14">DSM 11263</strain>
    </source>
</reference>
<dbReference type="KEGG" id="gtl:EP073_03710"/>
<evidence type="ECO:0000256" key="5">
    <source>
        <dbReference type="ARBA" id="ARBA00023136"/>
    </source>
</evidence>
<dbReference type="SMART" id="SM00283">
    <property type="entry name" value="MA"/>
    <property type="match status" value="1"/>
</dbReference>
<name>A0A3R6AX79_9BACT</name>
<dbReference type="CDD" id="cd11386">
    <property type="entry name" value="MCP_signal"/>
    <property type="match status" value="1"/>
</dbReference>
<dbReference type="Pfam" id="PF08269">
    <property type="entry name" value="dCache_2"/>
    <property type="match status" value="1"/>
</dbReference>
<dbReference type="GO" id="GO:0006935">
    <property type="term" value="P:chemotaxis"/>
    <property type="evidence" value="ECO:0007669"/>
    <property type="project" value="InterPro"/>
</dbReference>
<dbReference type="PRINTS" id="PR00260">
    <property type="entry name" value="CHEMTRNSDUCR"/>
</dbReference>
<evidence type="ECO:0000256" key="8">
    <source>
        <dbReference type="PROSITE-ProRule" id="PRU00284"/>
    </source>
</evidence>
<dbReference type="PROSITE" id="PS50111">
    <property type="entry name" value="CHEMOTAXIS_TRANSDUC_2"/>
    <property type="match status" value="1"/>
</dbReference>
<feature type="transmembrane region" description="Helical" evidence="10">
    <location>
        <begin position="20"/>
        <end position="39"/>
    </location>
</feature>
<evidence type="ECO:0000256" key="3">
    <source>
        <dbReference type="ARBA" id="ARBA00022692"/>
    </source>
</evidence>
<dbReference type="SUPFAM" id="SSF58104">
    <property type="entry name" value="Methyl-accepting chemotaxis protein (MCP) signaling domain"/>
    <property type="match status" value="1"/>
</dbReference>
<keyword evidence="9" id="KW-0175">Coiled coil</keyword>
<dbReference type="PANTHER" id="PTHR32089:SF112">
    <property type="entry name" value="LYSOZYME-LIKE PROTEIN-RELATED"/>
    <property type="match status" value="1"/>
</dbReference>
<dbReference type="AlphaFoldDB" id="A0A3R6AX79"/>
<dbReference type="FunFam" id="1.10.287.950:FF:000001">
    <property type="entry name" value="Methyl-accepting chemotaxis sensory transducer"/>
    <property type="match status" value="1"/>
</dbReference>
<dbReference type="CDD" id="cd06225">
    <property type="entry name" value="HAMP"/>
    <property type="match status" value="1"/>
</dbReference>
<evidence type="ECO:0000259" key="12">
    <source>
        <dbReference type="PROSITE" id="PS50885"/>
    </source>
</evidence>
<keyword evidence="2" id="KW-1003">Cell membrane</keyword>
<keyword evidence="3 10" id="KW-0812">Transmembrane</keyword>
<dbReference type="GO" id="GO:0007165">
    <property type="term" value="P:signal transduction"/>
    <property type="evidence" value="ECO:0007669"/>
    <property type="project" value="UniProtKB-KW"/>
</dbReference>
<dbReference type="Gene3D" id="1.10.287.950">
    <property type="entry name" value="Methyl-accepting chemotaxis protein"/>
    <property type="match status" value="1"/>
</dbReference>
<evidence type="ECO:0000256" key="6">
    <source>
        <dbReference type="ARBA" id="ARBA00023224"/>
    </source>
</evidence>
<dbReference type="PANTHER" id="PTHR32089">
    <property type="entry name" value="METHYL-ACCEPTING CHEMOTAXIS PROTEIN MCPB"/>
    <property type="match status" value="1"/>
</dbReference>
<protein>
    <submittedName>
        <fullName evidence="13">Methyl-accepting chemotaxis protein</fullName>
    </submittedName>
</protein>
<feature type="domain" description="HAMP" evidence="12">
    <location>
        <begin position="238"/>
        <end position="292"/>
    </location>
</feature>
<evidence type="ECO:0000313" key="14">
    <source>
        <dbReference type="Proteomes" id="UP000287502"/>
    </source>
</evidence>